<dbReference type="RefSeq" id="WP_121851875.1">
    <property type="nucleotide sequence ID" value="NZ_CP037952.1"/>
</dbReference>
<sequence>MFSTLLKYYEQELRFVKNEGSKFVEKHPKAAKTLGLNKQGVADPELMMLIESFAFLNARLQSSLDDTFPDFTNGLLELFFPHYVKPLPSYSLLNFDLFTKVNASHVIPKGTEFNIHVNTESEMIFRSSEGIVIHPIQLTNVTAEFAPFNKDSGIDNEQAKAMIELQLNTLDEDTQFNELDINKIKLQLRGENSFILRLYDSIYNNRVETRVVADGNSFLLSKNKISPVGFSHEEIILPEESSSLDGYNILTEFFAYPERFYAFNVELGEVIQHLTDSEIKIQLLLKELDVDVKRLIDINNISIFTLPIVNLHDVTAEPMEIDFLKEEHEIIIDSWDVESHNIYSVNNVFDMTVSKEKVPKIFEHKFSNSTSNYRWQLVRNKLELESKKRYLKVSDLKHQGDFNEKRIWLIKTTVSQPDLEDKVNQSSQVSCRESFTIPADITLIERPTKSQSQQENDESIWTLLNHLHKNYQSIFDAKDPVYELKIVLSYYNFTENSLNKLMIESIVNLSQDHVVETIRLNGKNCFAFGTQITITLSNEALFFGLTLFSQMLNIYFSQFAGFNSFIQVHILIDGQEGVYISFPREFGCKSSI</sequence>
<evidence type="ECO:0000313" key="2">
    <source>
        <dbReference type="Proteomes" id="UP000273022"/>
    </source>
</evidence>
<protein>
    <submittedName>
        <fullName evidence="1">Type VI secretion system baseplate subunit TssF</fullName>
    </submittedName>
</protein>
<dbReference type="AlphaFoldDB" id="A0A3A6TXR5"/>
<name>A0A3A6TXR5_9GAMM</name>
<dbReference type="OrthoDB" id="9763676at2"/>
<accession>A0A3A6TXR5</accession>
<dbReference type="Pfam" id="PF05947">
    <property type="entry name" value="T6SS_TssF"/>
    <property type="match status" value="1"/>
</dbReference>
<gene>
    <name evidence="1" type="primary">tssF</name>
    <name evidence="1" type="ORF">D5R81_01410</name>
</gene>
<comment type="caution">
    <text evidence="1">The sequence shown here is derived from an EMBL/GenBank/DDBJ whole genome shotgun (WGS) entry which is preliminary data.</text>
</comment>
<organism evidence="1 2">
    <name type="scientific">Parashewanella spongiae</name>
    <dbReference type="NCBI Taxonomy" id="342950"/>
    <lineage>
        <taxon>Bacteria</taxon>
        <taxon>Pseudomonadati</taxon>
        <taxon>Pseudomonadota</taxon>
        <taxon>Gammaproteobacteria</taxon>
        <taxon>Alteromonadales</taxon>
        <taxon>Shewanellaceae</taxon>
        <taxon>Parashewanella</taxon>
    </lineage>
</organism>
<dbReference type="EMBL" id="QYYH01000005">
    <property type="protein sequence ID" value="RJY19280.1"/>
    <property type="molecule type" value="Genomic_DNA"/>
</dbReference>
<reference evidence="1 2" key="1">
    <citation type="submission" date="2018-09" db="EMBL/GenBank/DDBJ databases">
        <title>Phylogeny of the Shewanellaceae, and recommendation for two new genera, Pseudoshewanella and Parashewanella.</title>
        <authorList>
            <person name="Wang G."/>
        </authorList>
    </citation>
    <scope>NUCLEOTIDE SEQUENCE [LARGE SCALE GENOMIC DNA]</scope>
    <source>
        <strain evidence="1 2">KCTC 22492</strain>
    </source>
</reference>
<dbReference type="PANTHER" id="PTHR35370:SF1">
    <property type="entry name" value="TYPE VI SECRETION SYSTEM COMPONENT TSSF1"/>
    <property type="match status" value="1"/>
</dbReference>
<proteinExistence type="predicted"/>
<dbReference type="Proteomes" id="UP000273022">
    <property type="component" value="Unassembled WGS sequence"/>
</dbReference>
<dbReference type="InterPro" id="IPR010272">
    <property type="entry name" value="T6SS_TssF"/>
</dbReference>
<dbReference type="PANTHER" id="PTHR35370">
    <property type="entry name" value="CYTOPLASMIC PROTEIN-RELATED-RELATED"/>
    <property type="match status" value="1"/>
</dbReference>
<keyword evidence="2" id="KW-1185">Reference proteome</keyword>
<dbReference type="NCBIfam" id="TIGR03359">
    <property type="entry name" value="VI_chp_6"/>
    <property type="match status" value="1"/>
</dbReference>
<evidence type="ECO:0000313" key="1">
    <source>
        <dbReference type="EMBL" id="RJY19280.1"/>
    </source>
</evidence>